<dbReference type="PROSITE" id="PS50983">
    <property type="entry name" value="FE_B12_PBP"/>
    <property type="match status" value="1"/>
</dbReference>
<organism evidence="3 4">
    <name type="scientific">Gracilimonas sediminicola</name>
    <dbReference type="NCBI Taxonomy" id="2952158"/>
    <lineage>
        <taxon>Bacteria</taxon>
        <taxon>Pseudomonadati</taxon>
        <taxon>Balneolota</taxon>
        <taxon>Balneolia</taxon>
        <taxon>Balneolales</taxon>
        <taxon>Balneolaceae</taxon>
        <taxon>Gracilimonas</taxon>
    </lineage>
</organism>
<dbReference type="RefSeq" id="WP_255134332.1">
    <property type="nucleotide sequence ID" value="NZ_JANDBC010000001.1"/>
</dbReference>
<sequence>MPDLPYTRIVSLVPSLTELLVDLGLKDQLIGRTRFCVHPKEIKDIDIIGGTKNPNLEKIVELEPDFILANKEENRKEDIELLDKYATVRVTEIDSIQDAILEISSLGEVLGVKEQAGKLVKKITALLNDRPAKPPLSVAYFIWKDPWMTVGNDTYIHDVLHKYGLDNVYGLHKRYPKTTLNELSEHAPELILLSSEPYPFKEKHIDKIKAACPESRVELINGEWFSWYGSRMTKAFSFLNEWRASL</sequence>
<evidence type="ECO:0000313" key="4">
    <source>
        <dbReference type="Proteomes" id="UP001139125"/>
    </source>
</evidence>
<dbReference type="PANTHER" id="PTHR30535:SF35">
    <property type="entry name" value="PERIPLASMIC BINDING PROTEIN"/>
    <property type="match status" value="1"/>
</dbReference>
<protein>
    <submittedName>
        <fullName evidence="3">Helical backbone metal receptor</fullName>
    </submittedName>
</protein>
<dbReference type="Gene3D" id="3.40.50.1980">
    <property type="entry name" value="Nitrogenase molybdenum iron protein domain"/>
    <property type="match status" value="2"/>
</dbReference>
<reference evidence="3" key="1">
    <citation type="submission" date="2022-06" db="EMBL/GenBank/DDBJ databases">
        <title>Gracilimonas sp. CAU 1638 isolated from sea sediment.</title>
        <authorList>
            <person name="Kim W."/>
        </authorList>
    </citation>
    <scope>NUCLEOTIDE SEQUENCE</scope>
    <source>
        <strain evidence="3">CAU 1638</strain>
    </source>
</reference>
<dbReference type="InterPro" id="IPR002491">
    <property type="entry name" value="ABC_transptr_periplasmic_BD"/>
</dbReference>
<keyword evidence="3" id="KW-0675">Receptor</keyword>
<dbReference type="Pfam" id="PF01497">
    <property type="entry name" value="Peripla_BP_2"/>
    <property type="match status" value="1"/>
</dbReference>
<evidence type="ECO:0000313" key="3">
    <source>
        <dbReference type="EMBL" id="MCP9291466.1"/>
    </source>
</evidence>
<gene>
    <name evidence="3" type="ORF">NM125_07710</name>
</gene>
<dbReference type="InterPro" id="IPR054828">
    <property type="entry name" value="Vit_B12_bind_prot"/>
</dbReference>
<dbReference type="PANTHER" id="PTHR30535">
    <property type="entry name" value="VITAMIN B12-BINDING PROTEIN"/>
    <property type="match status" value="1"/>
</dbReference>
<proteinExistence type="predicted"/>
<dbReference type="SUPFAM" id="SSF53807">
    <property type="entry name" value="Helical backbone' metal receptor"/>
    <property type="match status" value="1"/>
</dbReference>
<keyword evidence="1" id="KW-0732">Signal</keyword>
<accession>A0A9X2L344</accession>
<evidence type="ECO:0000259" key="2">
    <source>
        <dbReference type="PROSITE" id="PS50983"/>
    </source>
</evidence>
<feature type="domain" description="Fe/B12 periplasmic-binding" evidence="2">
    <location>
        <begin position="8"/>
        <end position="246"/>
    </location>
</feature>
<keyword evidence="4" id="KW-1185">Reference proteome</keyword>
<dbReference type="AlphaFoldDB" id="A0A9X2L344"/>
<dbReference type="Proteomes" id="UP001139125">
    <property type="component" value="Unassembled WGS sequence"/>
</dbReference>
<evidence type="ECO:0000256" key="1">
    <source>
        <dbReference type="ARBA" id="ARBA00022729"/>
    </source>
</evidence>
<comment type="caution">
    <text evidence="3">The sequence shown here is derived from an EMBL/GenBank/DDBJ whole genome shotgun (WGS) entry which is preliminary data.</text>
</comment>
<name>A0A9X2L344_9BACT</name>
<dbReference type="NCBIfam" id="NF038402">
    <property type="entry name" value="TroA_like"/>
    <property type="match status" value="1"/>
</dbReference>
<dbReference type="EMBL" id="JANDBC010000001">
    <property type="protein sequence ID" value="MCP9291466.1"/>
    <property type="molecule type" value="Genomic_DNA"/>
</dbReference>
<dbReference type="InterPro" id="IPR050902">
    <property type="entry name" value="ABC_Transporter_SBP"/>
</dbReference>